<gene>
    <name evidence="4" type="ORF">HHE01_14910</name>
</gene>
<evidence type="ECO:0000313" key="4">
    <source>
        <dbReference type="EMBL" id="CRI33805.1"/>
    </source>
</evidence>
<evidence type="ECO:0000259" key="1">
    <source>
        <dbReference type="Pfam" id="PF02169"/>
    </source>
</evidence>
<feature type="domain" description="LPP20 lipofamily protein C-terminal" evidence="2">
    <location>
        <begin position="197"/>
        <end position="289"/>
    </location>
</feature>
<sequence>MKEFCMVSKKSWIAVLSLPLCLQAIPHWYEHTPNKPQFFYGSGSGNSKEAAKEKALNDLASSISVHVSSKTTSTTTRHNKTLDKKSSQNIKLVVDSLKLVHVDTDKQECHRDKCYTRVRMDKNMFLNLLSKRYADLYNTLSPFKPAQGCKGIFIKEKQQIQSLLDKMTPMQEILSAYGRASASLTSYQELIKANSPKPKAQIIFANGADPEIANALTGQYARFVDQTTAPGFYTINNKLYTSEGNGLFHIGLDINIKNCQGDVVYSKHLSADQRTRSFAIERIKAQAFKQLRNYQNGVGAGTADVNSDNIEF</sequence>
<dbReference type="Pfam" id="PF22017">
    <property type="entry name" value="HP1454-like_C"/>
    <property type="match status" value="1"/>
</dbReference>
<reference evidence="5" key="1">
    <citation type="submission" date="2014-12" db="EMBL/GenBank/DDBJ databases">
        <authorList>
            <person name="Smet A."/>
        </authorList>
    </citation>
    <scope>NUCLEOTIDE SEQUENCE [LARGE SCALE GENOMIC DNA]</scope>
</reference>
<proteinExistence type="predicted"/>
<feature type="domain" description="LPP20 lipofamily protein middle" evidence="3">
    <location>
        <begin position="123"/>
        <end position="189"/>
    </location>
</feature>
<dbReference type="Gene3D" id="3.30.160.710">
    <property type="match status" value="1"/>
</dbReference>
<keyword evidence="5" id="KW-1185">Reference proteome</keyword>
<dbReference type="InterPro" id="IPR054165">
    <property type="entry name" value="HP1454-like_M"/>
</dbReference>
<name>A0A0K2YA22_HELHE</name>
<dbReference type="InterPro" id="IPR024952">
    <property type="entry name" value="LPP20-like_dom"/>
</dbReference>
<feature type="domain" description="Lipoprotein LPP20-like" evidence="1">
    <location>
        <begin position="26"/>
        <end position="96"/>
    </location>
</feature>
<evidence type="ECO:0000259" key="3">
    <source>
        <dbReference type="Pfam" id="PF22018"/>
    </source>
</evidence>
<dbReference type="Pfam" id="PF02169">
    <property type="entry name" value="LPP20"/>
    <property type="match status" value="1"/>
</dbReference>
<evidence type="ECO:0000313" key="5">
    <source>
        <dbReference type="Proteomes" id="UP000046090"/>
    </source>
</evidence>
<dbReference type="Proteomes" id="UP000046090">
    <property type="component" value="Unassembled WGS sequence"/>
</dbReference>
<evidence type="ECO:0000259" key="2">
    <source>
        <dbReference type="Pfam" id="PF22017"/>
    </source>
</evidence>
<organism evidence="4 5">
    <name type="scientific">Helicobacter heilmannii</name>
    <dbReference type="NCBI Taxonomy" id="35817"/>
    <lineage>
        <taxon>Bacteria</taxon>
        <taxon>Pseudomonadati</taxon>
        <taxon>Campylobacterota</taxon>
        <taxon>Epsilonproteobacteria</taxon>
        <taxon>Campylobacterales</taxon>
        <taxon>Helicobacteraceae</taxon>
        <taxon>Helicobacter</taxon>
    </lineage>
</organism>
<dbReference type="Pfam" id="PF22018">
    <property type="entry name" value="HP1454-like_middle_dom"/>
    <property type="match status" value="1"/>
</dbReference>
<dbReference type="Gene3D" id="6.10.140.1870">
    <property type="match status" value="1"/>
</dbReference>
<protein>
    <submittedName>
        <fullName evidence="4">Putative</fullName>
    </submittedName>
</protein>
<dbReference type="EMBL" id="CDMK01000001">
    <property type="protein sequence ID" value="CRI33805.1"/>
    <property type="molecule type" value="Genomic_DNA"/>
</dbReference>
<dbReference type="Gene3D" id="3.10.28.20">
    <property type="entry name" value="Acetamidase/Formamidase-like domains"/>
    <property type="match status" value="1"/>
</dbReference>
<dbReference type="AlphaFoldDB" id="A0A0K2YA22"/>
<dbReference type="InterPro" id="IPR054163">
    <property type="entry name" value="HP1454-like_C"/>
</dbReference>
<accession>A0A0K2YA22</accession>